<dbReference type="GO" id="GO:0003677">
    <property type="term" value="F:DNA binding"/>
    <property type="evidence" value="ECO:0007669"/>
    <property type="project" value="UniProtKB-KW"/>
</dbReference>
<evidence type="ECO:0000259" key="5">
    <source>
        <dbReference type="PROSITE" id="PS50932"/>
    </source>
</evidence>
<evidence type="ECO:0000256" key="2">
    <source>
        <dbReference type="ARBA" id="ARBA00023125"/>
    </source>
</evidence>
<dbReference type="Gene3D" id="3.40.50.2300">
    <property type="match status" value="2"/>
</dbReference>
<evidence type="ECO:0000256" key="1">
    <source>
        <dbReference type="ARBA" id="ARBA00023015"/>
    </source>
</evidence>
<feature type="region of interest" description="Disordered" evidence="4">
    <location>
        <begin position="312"/>
        <end position="345"/>
    </location>
</feature>
<dbReference type="Pfam" id="PF13377">
    <property type="entry name" value="Peripla_BP_3"/>
    <property type="match status" value="1"/>
</dbReference>
<dbReference type="InterPro" id="IPR046335">
    <property type="entry name" value="LacI/GalR-like_sensor"/>
</dbReference>
<feature type="compositionally biased region" description="Low complexity" evidence="4">
    <location>
        <begin position="333"/>
        <end position="345"/>
    </location>
</feature>
<keyword evidence="1" id="KW-0805">Transcription regulation</keyword>
<protein>
    <submittedName>
        <fullName evidence="6">LacI family DNA-binding transcriptional regulator</fullName>
    </submittedName>
</protein>
<evidence type="ECO:0000313" key="6">
    <source>
        <dbReference type="EMBL" id="GAA3359992.1"/>
    </source>
</evidence>
<evidence type="ECO:0000313" key="7">
    <source>
        <dbReference type="Proteomes" id="UP001500483"/>
    </source>
</evidence>
<dbReference type="SUPFAM" id="SSF53822">
    <property type="entry name" value="Periplasmic binding protein-like I"/>
    <property type="match status" value="1"/>
</dbReference>
<dbReference type="SMART" id="SM00354">
    <property type="entry name" value="HTH_LACI"/>
    <property type="match status" value="1"/>
</dbReference>
<keyword evidence="7" id="KW-1185">Reference proteome</keyword>
<evidence type="ECO:0000256" key="3">
    <source>
        <dbReference type="ARBA" id="ARBA00023163"/>
    </source>
</evidence>
<dbReference type="PROSITE" id="PS00356">
    <property type="entry name" value="HTH_LACI_1"/>
    <property type="match status" value="1"/>
</dbReference>
<gene>
    <name evidence="6" type="ORF">GCM10020366_38200</name>
</gene>
<reference evidence="7" key="1">
    <citation type="journal article" date="2019" name="Int. J. Syst. Evol. Microbiol.">
        <title>The Global Catalogue of Microorganisms (GCM) 10K type strain sequencing project: providing services to taxonomists for standard genome sequencing and annotation.</title>
        <authorList>
            <consortium name="The Broad Institute Genomics Platform"/>
            <consortium name="The Broad Institute Genome Sequencing Center for Infectious Disease"/>
            <person name="Wu L."/>
            <person name="Ma J."/>
        </authorList>
    </citation>
    <scope>NUCLEOTIDE SEQUENCE [LARGE SCALE GENOMIC DNA]</scope>
    <source>
        <strain evidence="7">JCM 9687</strain>
    </source>
</reference>
<dbReference type="PROSITE" id="PS50932">
    <property type="entry name" value="HTH_LACI_2"/>
    <property type="match status" value="1"/>
</dbReference>
<keyword evidence="2 6" id="KW-0238">DNA-binding</keyword>
<dbReference type="CDD" id="cd06267">
    <property type="entry name" value="PBP1_LacI_sugar_binding-like"/>
    <property type="match status" value="1"/>
</dbReference>
<dbReference type="InterPro" id="IPR000843">
    <property type="entry name" value="HTH_LacI"/>
</dbReference>
<keyword evidence="3" id="KW-0804">Transcription</keyword>
<dbReference type="PANTHER" id="PTHR30146">
    <property type="entry name" value="LACI-RELATED TRANSCRIPTIONAL REPRESSOR"/>
    <property type="match status" value="1"/>
</dbReference>
<dbReference type="Pfam" id="PF00356">
    <property type="entry name" value="LacI"/>
    <property type="match status" value="1"/>
</dbReference>
<dbReference type="Proteomes" id="UP001500483">
    <property type="component" value="Unassembled WGS sequence"/>
</dbReference>
<dbReference type="PANTHER" id="PTHR30146:SF153">
    <property type="entry name" value="LACTOSE OPERON REPRESSOR"/>
    <property type="match status" value="1"/>
</dbReference>
<dbReference type="RefSeq" id="WP_344928398.1">
    <property type="nucleotide sequence ID" value="NZ_BAAAYK010000038.1"/>
</dbReference>
<dbReference type="InterPro" id="IPR028082">
    <property type="entry name" value="Peripla_BP_I"/>
</dbReference>
<comment type="caution">
    <text evidence="6">The sequence shown here is derived from an EMBL/GenBank/DDBJ whole genome shotgun (WGS) entry which is preliminary data.</text>
</comment>
<evidence type="ECO:0000256" key="4">
    <source>
        <dbReference type="SAM" id="MobiDB-lite"/>
    </source>
</evidence>
<dbReference type="Gene3D" id="1.10.260.40">
    <property type="entry name" value="lambda repressor-like DNA-binding domains"/>
    <property type="match status" value="1"/>
</dbReference>
<dbReference type="EMBL" id="BAAAYK010000038">
    <property type="protein sequence ID" value="GAA3359992.1"/>
    <property type="molecule type" value="Genomic_DNA"/>
</dbReference>
<sequence>MREPAGRRTTMADVAAAAGVSRQTVSLVLGDKPGPNAGTRDHVLRIAEDLGYHADLAAQLLRRARSRQLGVLFTLGHALDPHVVEALYTAAARLDYGVVLSAILPSRTVRRTVDELLGLRCEALVLIGLAVEAPAHLAKVAERVPVVEIGQRTGADGIDSVRTDDDAGARLAVDHLAGLGHRDIAHVDGGTLPGAAARRDGYRAAMRAHGLAAHVRVLPGEYTEESGAAAARRLLADPRPPTAVLAGNDLCAAGFVGTALRGGFRVPRDLSVVGYDDSRVAGLPYVDLTTVRQDTATMADLAVEACAERLDGQRTTPSDRLLTPELAVRGSTAAPPAAGPLAPSG</sequence>
<dbReference type="InterPro" id="IPR010982">
    <property type="entry name" value="Lambda_DNA-bd_dom_sf"/>
</dbReference>
<dbReference type="CDD" id="cd01392">
    <property type="entry name" value="HTH_LacI"/>
    <property type="match status" value="1"/>
</dbReference>
<proteinExistence type="predicted"/>
<feature type="domain" description="HTH lacI-type" evidence="5">
    <location>
        <begin position="9"/>
        <end position="63"/>
    </location>
</feature>
<organism evidence="6 7">
    <name type="scientific">Saccharopolyspora gregorii</name>
    <dbReference type="NCBI Taxonomy" id="33914"/>
    <lineage>
        <taxon>Bacteria</taxon>
        <taxon>Bacillati</taxon>
        <taxon>Actinomycetota</taxon>
        <taxon>Actinomycetes</taxon>
        <taxon>Pseudonocardiales</taxon>
        <taxon>Pseudonocardiaceae</taxon>
        <taxon>Saccharopolyspora</taxon>
    </lineage>
</organism>
<accession>A0ABP6RRH2</accession>
<name>A0ABP6RRH2_9PSEU</name>
<dbReference type="SUPFAM" id="SSF47413">
    <property type="entry name" value="lambda repressor-like DNA-binding domains"/>
    <property type="match status" value="1"/>
</dbReference>